<gene>
    <name evidence="2" type="ORF">HF838_25710</name>
</gene>
<feature type="signal peptide" evidence="1">
    <location>
        <begin position="1"/>
        <end position="21"/>
    </location>
</feature>
<protein>
    <submittedName>
        <fullName evidence="2">Uncharacterized protein</fullName>
    </submittedName>
</protein>
<comment type="caution">
    <text evidence="2">The sequence shown here is derived from an EMBL/GenBank/DDBJ whole genome shotgun (WGS) entry which is preliminary data.</text>
</comment>
<accession>A0A848D5T7</accession>
<dbReference type="EMBL" id="JABAGO010000114">
    <property type="protein sequence ID" value="NMF01577.1"/>
    <property type="molecule type" value="Genomic_DNA"/>
</dbReference>
<reference evidence="2 3" key="1">
    <citation type="submission" date="2020-04" db="EMBL/GenBank/DDBJ databases">
        <authorList>
            <person name="Hitch T.C.A."/>
            <person name="Wylensek D."/>
            <person name="Clavel T."/>
        </authorList>
    </citation>
    <scope>NUCLEOTIDE SEQUENCE [LARGE SCALE GENOMIC DNA]</scope>
    <source>
        <strain evidence="2 3">WB01_D5_05</strain>
    </source>
</reference>
<feature type="chain" id="PRO_5032830137" evidence="1">
    <location>
        <begin position="22"/>
        <end position="295"/>
    </location>
</feature>
<evidence type="ECO:0000313" key="2">
    <source>
        <dbReference type="EMBL" id="NMF01577.1"/>
    </source>
</evidence>
<dbReference type="AlphaFoldDB" id="A0A848D5T7"/>
<organism evidence="2 3">
    <name type="scientific">Aneurinibacillus aneurinilyticus</name>
    <name type="common">Bacillus aneurinolyticus</name>
    <dbReference type="NCBI Taxonomy" id="1391"/>
    <lineage>
        <taxon>Bacteria</taxon>
        <taxon>Bacillati</taxon>
        <taxon>Bacillota</taxon>
        <taxon>Bacilli</taxon>
        <taxon>Bacillales</taxon>
        <taxon>Paenibacillaceae</taxon>
        <taxon>Aneurinibacillus group</taxon>
        <taxon>Aneurinibacillus</taxon>
    </lineage>
</organism>
<keyword evidence="1" id="KW-0732">Signal</keyword>
<dbReference type="RefSeq" id="WP_168976851.1">
    <property type="nucleotide sequence ID" value="NZ_JABAGO010000114.1"/>
</dbReference>
<dbReference type="Proteomes" id="UP000561326">
    <property type="component" value="Unassembled WGS sequence"/>
</dbReference>
<proteinExistence type="predicted"/>
<name>A0A848D5T7_ANEAE</name>
<evidence type="ECO:0000256" key="1">
    <source>
        <dbReference type="SAM" id="SignalP"/>
    </source>
</evidence>
<evidence type="ECO:0000313" key="3">
    <source>
        <dbReference type="Proteomes" id="UP000561326"/>
    </source>
</evidence>
<sequence length="295" mass="33976">MKKVVTAFLTASLLATTPVLAAEQESNPIQQEEGMIEHGEDYWFRDLTVDEIMAQKGMKLALESFYDQFPRTKTYEIGGGKVRRVENGKEINEIALSLRSEEEIFGLTFDIKTEKITECSQRVFNIPESELPKTVRATLDKIYSLSPEAKNLKLYASEIWTFNIKEKEQEYDLGFNENGEIIEGEYNNKEFNIKLDETGKVTYFKFENIPLPLGNLEGNTKEEKAQALLKQLYGEEASEYKIKKVTVYEEPRKGFIVFMPTSSEKYPIVVRFNNKYELNGLEVTTRDFLEFAGLL</sequence>